<reference evidence="4 5" key="2">
    <citation type="journal article" date="2010" name="Nucleic Acids Res.">
        <title>BeetleBase in 2010: revisions to provide comprehensive genomic information for Tribolium castaneum.</title>
        <authorList>
            <person name="Kim H.S."/>
            <person name="Murphy T."/>
            <person name="Xia J."/>
            <person name="Caragea D."/>
            <person name="Park Y."/>
            <person name="Beeman R.W."/>
            <person name="Lorenzen M.D."/>
            <person name="Butcher S."/>
            <person name="Manak J.R."/>
            <person name="Brown S.J."/>
        </authorList>
    </citation>
    <scope>GENOME REANNOTATION</scope>
    <source>
        <strain evidence="4 5">Georgia GA2</strain>
    </source>
</reference>
<keyword evidence="5" id="KW-1185">Reference proteome</keyword>
<evidence type="ECO:0000256" key="3">
    <source>
        <dbReference type="SAM" id="Phobius"/>
    </source>
</evidence>
<dbReference type="PROSITE" id="PS51450">
    <property type="entry name" value="LRR"/>
    <property type="match status" value="4"/>
</dbReference>
<dbReference type="SUPFAM" id="SSF52058">
    <property type="entry name" value="L domain-like"/>
    <property type="match status" value="1"/>
</dbReference>
<evidence type="ECO:0000313" key="5">
    <source>
        <dbReference type="Proteomes" id="UP000007266"/>
    </source>
</evidence>
<dbReference type="PANTHER" id="PTHR24366">
    <property type="entry name" value="IG(IMMUNOGLOBULIN) AND LRR(LEUCINE RICH REPEAT) DOMAINS"/>
    <property type="match status" value="1"/>
</dbReference>
<dbReference type="Pfam" id="PF12799">
    <property type="entry name" value="LRR_4"/>
    <property type="match status" value="1"/>
</dbReference>
<dbReference type="Pfam" id="PF13855">
    <property type="entry name" value="LRR_8"/>
    <property type="match status" value="2"/>
</dbReference>
<protein>
    <submittedName>
        <fullName evidence="4">Leucine-rich repeat-containing protein 15-like Protein</fullName>
    </submittedName>
</protein>
<keyword evidence="3" id="KW-1133">Transmembrane helix</keyword>
<dbReference type="InterPro" id="IPR025875">
    <property type="entry name" value="Leu-rich_rpt_4"/>
</dbReference>
<evidence type="ECO:0000256" key="2">
    <source>
        <dbReference type="ARBA" id="ARBA00022737"/>
    </source>
</evidence>
<evidence type="ECO:0000256" key="1">
    <source>
        <dbReference type="ARBA" id="ARBA00022614"/>
    </source>
</evidence>
<dbReference type="InParanoid" id="A0A139WMH0"/>
<accession>A0A139WMH0</accession>
<keyword evidence="1" id="KW-0433">Leucine-rich repeat</keyword>
<dbReference type="STRING" id="7070.A0A139WMH0"/>
<dbReference type="InterPro" id="IPR001611">
    <property type="entry name" value="Leu-rich_rpt"/>
</dbReference>
<proteinExistence type="predicted"/>
<dbReference type="PRINTS" id="PR00019">
    <property type="entry name" value="LEURICHRPT"/>
</dbReference>
<dbReference type="InterPro" id="IPR003591">
    <property type="entry name" value="Leu-rich_rpt_typical-subtyp"/>
</dbReference>
<name>A0A139WMH0_TRICA</name>
<dbReference type="InterPro" id="IPR032675">
    <property type="entry name" value="LRR_dom_sf"/>
</dbReference>
<evidence type="ECO:0000313" key="4">
    <source>
        <dbReference type="EMBL" id="KYB29073.1"/>
    </source>
</evidence>
<dbReference type="OMA" id="LREPEMH"/>
<dbReference type="AlphaFoldDB" id="A0A139WMH0"/>
<dbReference type="SMART" id="SM00369">
    <property type="entry name" value="LRR_TYP"/>
    <property type="match status" value="9"/>
</dbReference>
<dbReference type="Gene3D" id="3.80.10.10">
    <property type="entry name" value="Ribonuclease Inhibitor"/>
    <property type="match status" value="2"/>
</dbReference>
<feature type="transmembrane region" description="Helical" evidence="3">
    <location>
        <begin position="569"/>
        <end position="592"/>
    </location>
</feature>
<dbReference type="Proteomes" id="UP000007266">
    <property type="component" value="Linkage group 2"/>
</dbReference>
<dbReference type="EMBL" id="KQ971312">
    <property type="protein sequence ID" value="KYB29073.1"/>
    <property type="molecule type" value="Genomic_DNA"/>
</dbReference>
<keyword evidence="3" id="KW-0812">Transmembrane</keyword>
<gene>
    <name evidence="4" type="primary">AUGUSTUS-3.0.2_32048</name>
    <name evidence="4" type="ORF">TcasGA2_TC032048</name>
</gene>
<sequence length="611" mass="70444">MFGFILLLTGIYLSFKFISFISKSNTRNNYSITNYDQELELSLCSNECFMFYYTKRYNYNRMKKTILFLSLVSSAFARCQWSALPGKRVSYEIKITCTSITSKNIIQEVSSGLTQTSSSYRYIFENSSIQNFPMNVFASNKKGNVLYLYLNSSEIETIQTGAFSGLLEVKEIYLQFNSLTVVSRGCFNSLLKLKILDLSNNNIFLIEDEAFNGSNELEKILLDNNNITHVPQSMFHSLKQLKFIDLSNNSIKLFDLTFSNFAVHKTIFLNNNKIYSVNCGSLHSSFLDVIELKNNYLTEADGSCFPLIAEQLNLKHNHITNISSLSTLENLKSLDLSYNYITNIDTIEFRNLKKLENLQLEHNNITQLPPGVFKNLTSLRVLNLSENSLKYLEFGVFNGLQALRTLDISYNQLDVLEEDVFINMRYLKVLNVSYNHLQYINLVKLASYTALEQIHLIGNNITCQKLSSMFSYKLKIKIGESNYHNVSNVNGVPCTNFNLLLKTNENKINYNNVFQDVRSFFNTDFKNTSFFKFFSEDLEPRNRLDMDIDVKKLNHDFEQLLASVSKNNVIFIIFTLIVVVMCVLLAILVVLVKNQLKHQPFSLREPEMHLL</sequence>
<keyword evidence="2" id="KW-0677">Repeat</keyword>
<organism evidence="4 5">
    <name type="scientific">Tribolium castaneum</name>
    <name type="common">Red flour beetle</name>
    <dbReference type="NCBI Taxonomy" id="7070"/>
    <lineage>
        <taxon>Eukaryota</taxon>
        <taxon>Metazoa</taxon>
        <taxon>Ecdysozoa</taxon>
        <taxon>Arthropoda</taxon>
        <taxon>Hexapoda</taxon>
        <taxon>Insecta</taxon>
        <taxon>Pterygota</taxon>
        <taxon>Neoptera</taxon>
        <taxon>Endopterygota</taxon>
        <taxon>Coleoptera</taxon>
        <taxon>Polyphaga</taxon>
        <taxon>Cucujiformia</taxon>
        <taxon>Tenebrionidae</taxon>
        <taxon>Tenebrionidae incertae sedis</taxon>
        <taxon>Tribolium</taxon>
    </lineage>
</organism>
<reference evidence="4 5" key="1">
    <citation type="journal article" date="2008" name="Nature">
        <title>The genome of the model beetle and pest Tribolium castaneum.</title>
        <authorList>
            <consortium name="Tribolium Genome Sequencing Consortium"/>
            <person name="Richards S."/>
            <person name="Gibbs R.A."/>
            <person name="Weinstock G.M."/>
            <person name="Brown S.J."/>
            <person name="Denell R."/>
            <person name="Beeman R.W."/>
            <person name="Gibbs R."/>
            <person name="Beeman R.W."/>
            <person name="Brown S.J."/>
            <person name="Bucher G."/>
            <person name="Friedrich M."/>
            <person name="Grimmelikhuijzen C.J."/>
            <person name="Klingler M."/>
            <person name="Lorenzen M."/>
            <person name="Richards S."/>
            <person name="Roth S."/>
            <person name="Schroder R."/>
            <person name="Tautz D."/>
            <person name="Zdobnov E.M."/>
            <person name="Muzny D."/>
            <person name="Gibbs R.A."/>
            <person name="Weinstock G.M."/>
            <person name="Attaway T."/>
            <person name="Bell S."/>
            <person name="Buhay C.J."/>
            <person name="Chandrabose M.N."/>
            <person name="Chavez D."/>
            <person name="Clerk-Blankenburg K.P."/>
            <person name="Cree A."/>
            <person name="Dao M."/>
            <person name="Davis C."/>
            <person name="Chacko J."/>
            <person name="Dinh H."/>
            <person name="Dugan-Rocha S."/>
            <person name="Fowler G."/>
            <person name="Garner T.T."/>
            <person name="Garnes J."/>
            <person name="Gnirke A."/>
            <person name="Hawes A."/>
            <person name="Hernandez J."/>
            <person name="Hines S."/>
            <person name="Holder M."/>
            <person name="Hume J."/>
            <person name="Jhangiani S.N."/>
            <person name="Joshi V."/>
            <person name="Khan Z.M."/>
            <person name="Jackson L."/>
            <person name="Kovar C."/>
            <person name="Kowis A."/>
            <person name="Lee S."/>
            <person name="Lewis L.R."/>
            <person name="Margolis J."/>
            <person name="Morgan M."/>
            <person name="Nazareth L.V."/>
            <person name="Nguyen N."/>
            <person name="Okwuonu G."/>
            <person name="Parker D."/>
            <person name="Richards S."/>
            <person name="Ruiz S.J."/>
            <person name="Santibanez J."/>
            <person name="Savard J."/>
            <person name="Scherer S.E."/>
            <person name="Schneider B."/>
            <person name="Sodergren E."/>
            <person name="Tautz D."/>
            <person name="Vattahil S."/>
            <person name="Villasana D."/>
            <person name="White C.S."/>
            <person name="Wright R."/>
            <person name="Park Y."/>
            <person name="Beeman R.W."/>
            <person name="Lord J."/>
            <person name="Oppert B."/>
            <person name="Lorenzen M."/>
            <person name="Brown S."/>
            <person name="Wang L."/>
            <person name="Savard J."/>
            <person name="Tautz D."/>
            <person name="Richards S."/>
            <person name="Weinstock G."/>
            <person name="Gibbs R.A."/>
            <person name="Liu Y."/>
            <person name="Worley K."/>
            <person name="Weinstock G."/>
            <person name="Elsik C.G."/>
            <person name="Reese J.T."/>
            <person name="Elhaik E."/>
            <person name="Landan G."/>
            <person name="Graur D."/>
            <person name="Arensburger P."/>
            <person name="Atkinson P."/>
            <person name="Beeman R.W."/>
            <person name="Beidler J."/>
            <person name="Brown S.J."/>
            <person name="Demuth J.P."/>
            <person name="Drury D.W."/>
            <person name="Du Y.Z."/>
            <person name="Fujiwara H."/>
            <person name="Lorenzen M."/>
            <person name="Maselli V."/>
            <person name="Osanai M."/>
            <person name="Park Y."/>
            <person name="Robertson H.M."/>
            <person name="Tu Z."/>
            <person name="Wang J.J."/>
            <person name="Wang S."/>
            <person name="Richards S."/>
            <person name="Song H."/>
            <person name="Zhang L."/>
            <person name="Sodergren E."/>
            <person name="Werner D."/>
            <person name="Stanke M."/>
            <person name="Morgenstern B."/>
            <person name="Solovyev V."/>
            <person name="Kosarev P."/>
            <person name="Brown G."/>
            <person name="Chen H.C."/>
            <person name="Ermolaeva O."/>
            <person name="Hlavina W."/>
            <person name="Kapustin Y."/>
            <person name="Kiryutin B."/>
            <person name="Kitts P."/>
            <person name="Maglott D."/>
            <person name="Pruitt K."/>
            <person name="Sapojnikov V."/>
            <person name="Souvorov A."/>
            <person name="Mackey A.J."/>
            <person name="Waterhouse R.M."/>
            <person name="Wyder S."/>
            <person name="Zdobnov E.M."/>
            <person name="Zdobnov E.M."/>
            <person name="Wyder S."/>
            <person name="Kriventseva E.V."/>
            <person name="Kadowaki T."/>
            <person name="Bork P."/>
            <person name="Aranda M."/>
            <person name="Bao R."/>
            <person name="Beermann A."/>
            <person name="Berns N."/>
            <person name="Bolognesi R."/>
            <person name="Bonneton F."/>
            <person name="Bopp D."/>
            <person name="Brown S.J."/>
            <person name="Bucher G."/>
            <person name="Butts T."/>
            <person name="Chaumot A."/>
            <person name="Denell R.E."/>
            <person name="Ferrier D.E."/>
            <person name="Friedrich M."/>
            <person name="Gordon C.M."/>
            <person name="Jindra M."/>
            <person name="Klingler M."/>
            <person name="Lan Q."/>
            <person name="Lattorff H.M."/>
            <person name="Laudet V."/>
            <person name="von Levetsow C."/>
            <person name="Liu Z."/>
            <person name="Lutz R."/>
            <person name="Lynch J.A."/>
            <person name="da Fonseca R.N."/>
            <person name="Posnien N."/>
            <person name="Reuter R."/>
            <person name="Roth S."/>
            <person name="Savard J."/>
            <person name="Schinko J.B."/>
            <person name="Schmitt C."/>
            <person name="Schoppmeier M."/>
            <person name="Schroder R."/>
            <person name="Shippy T.D."/>
            <person name="Simonnet F."/>
            <person name="Marques-Souza H."/>
            <person name="Tautz D."/>
            <person name="Tomoyasu Y."/>
            <person name="Trauner J."/>
            <person name="Van der Zee M."/>
            <person name="Vervoort M."/>
            <person name="Wittkopp N."/>
            <person name="Wimmer E.A."/>
            <person name="Yang X."/>
            <person name="Jones A.K."/>
            <person name="Sattelle D.B."/>
            <person name="Ebert P.R."/>
            <person name="Nelson D."/>
            <person name="Scott J.G."/>
            <person name="Beeman R.W."/>
            <person name="Muthukrishnan S."/>
            <person name="Kramer K.J."/>
            <person name="Arakane Y."/>
            <person name="Beeman R.W."/>
            <person name="Zhu Q."/>
            <person name="Hogenkamp D."/>
            <person name="Dixit R."/>
            <person name="Oppert B."/>
            <person name="Jiang H."/>
            <person name="Zou Z."/>
            <person name="Marshall J."/>
            <person name="Elpidina E."/>
            <person name="Vinokurov K."/>
            <person name="Oppert C."/>
            <person name="Zou Z."/>
            <person name="Evans J."/>
            <person name="Lu Z."/>
            <person name="Zhao P."/>
            <person name="Sumathipala N."/>
            <person name="Altincicek B."/>
            <person name="Vilcinskas A."/>
            <person name="Williams M."/>
            <person name="Hultmark D."/>
            <person name="Hetru C."/>
            <person name="Jiang H."/>
            <person name="Grimmelikhuijzen C.J."/>
            <person name="Hauser F."/>
            <person name="Cazzamali G."/>
            <person name="Williamson M."/>
            <person name="Park Y."/>
            <person name="Li B."/>
            <person name="Tanaka Y."/>
            <person name="Predel R."/>
            <person name="Neupert S."/>
            <person name="Schachtner J."/>
            <person name="Verleyen P."/>
            <person name="Raible F."/>
            <person name="Bork P."/>
            <person name="Friedrich M."/>
            <person name="Walden K.K."/>
            <person name="Robertson H.M."/>
            <person name="Angeli S."/>
            <person name="Foret S."/>
            <person name="Bucher G."/>
            <person name="Schuetz S."/>
            <person name="Maleszka R."/>
            <person name="Wimmer E.A."/>
            <person name="Beeman R.W."/>
            <person name="Lorenzen M."/>
            <person name="Tomoyasu Y."/>
            <person name="Miller S.C."/>
            <person name="Grossmann D."/>
            <person name="Bucher G."/>
        </authorList>
    </citation>
    <scope>NUCLEOTIDE SEQUENCE [LARGE SCALE GENOMIC DNA]</scope>
    <source>
        <strain evidence="4 5">Georgia GA2</strain>
    </source>
</reference>
<dbReference type="SMART" id="SM00365">
    <property type="entry name" value="LRR_SD22"/>
    <property type="match status" value="5"/>
</dbReference>
<dbReference type="PANTHER" id="PTHR24366:SF171">
    <property type="entry name" value="LEUCINE RICH REPEAT NEURONAL 4"/>
    <property type="match status" value="1"/>
</dbReference>
<keyword evidence="3" id="KW-0472">Membrane</keyword>